<dbReference type="RefSeq" id="WP_089376040.1">
    <property type="nucleotide sequence ID" value="NZ_FZOA01000008.1"/>
</dbReference>
<dbReference type="OrthoDB" id="5298866at2"/>
<organism evidence="1 2">
    <name type="scientific">Methylobacillus rhizosphaerae</name>
    <dbReference type="NCBI Taxonomy" id="551994"/>
    <lineage>
        <taxon>Bacteria</taxon>
        <taxon>Pseudomonadati</taxon>
        <taxon>Pseudomonadota</taxon>
        <taxon>Betaproteobacteria</taxon>
        <taxon>Nitrosomonadales</taxon>
        <taxon>Methylophilaceae</taxon>
        <taxon>Methylobacillus</taxon>
    </lineage>
</organism>
<dbReference type="InterPro" id="IPR036680">
    <property type="entry name" value="SPOR-like_sf"/>
</dbReference>
<reference evidence="2" key="1">
    <citation type="submission" date="2017-06" db="EMBL/GenBank/DDBJ databases">
        <authorList>
            <person name="Varghese N."/>
            <person name="Submissions S."/>
        </authorList>
    </citation>
    <scope>NUCLEOTIDE SEQUENCE [LARGE SCALE GENOMIC DNA]</scope>
    <source>
        <strain evidence="2">Ca-68</strain>
    </source>
</reference>
<protein>
    <recommendedName>
        <fullName evidence="3">Sporulation related domain-containing protein</fullName>
    </recommendedName>
</protein>
<dbReference type="AlphaFoldDB" id="A0A239AJK7"/>
<proteinExistence type="predicted"/>
<evidence type="ECO:0008006" key="3">
    <source>
        <dbReference type="Google" id="ProtNLM"/>
    </source>
</evidence>
<gene>
    <name evidence="1" type="ORF">SAMN05192560_1952</name>
</gene>
<dbReference type="SUPFAM" id="SSF110997">
    <property type="entry name" value="Sporulation related repeat"/>
    <property type="match status" value="1"/>
</dbReference>
<evidence type="ECO:0000313" key="2">
    <source>
        <dbReference type="Proteomes" id="UP000198305"/>
    </source>
</evidence>
<accession>A0A239AJK7</accession>
<dbReference type="GO" id="GO:0042834">
    <property type="term" value="F:peptidoglycan binding"/>
    <property type="evidence" value="ECO:0007669"/>
    <property type="project" value="InterPro"/>
</dbReference>
<evidence type="ECO:0000313" key="1">
    <source>
        <dbReference type="EMBL" id="SNR95857.1"/>
    </source>
</evidence>
<dbReference type="EMBL" id="FZOA01000008">
    <property type="protein sequence ID" value="SNR95857.1"/>
    <property type="molecule type" value="Genomic_DNA"/>
</dbReference>
<name>A0A239AJK7_9PROT</name>
<sequence>MKWLLGILLLLNMGLWVGFHNHHVETMPQHGLHAPLSPEKIKLLTSEEIEALPAGSETTGMPGSDKAYACYEWGSFDANSVKRAQAILARNSLMATMQQKTMQETLQYWVYIPPLPSRQAAQDKIRELKAQGVDVSVIMQDAPWRNAISLGVFKDERLATKLLEQLQDRGVALVQKAIRNQEKGRVSLRINDMSAEMVVELNKQGEHFPGSELKQVNCQ</sequence>
<dbReference type="Proteomes" id="UP000198305">
    <property type="component" value="Unassembled WGS sequence"/>
</dbReference>
<keyword evidence="2" id="KW-1185">Reference proteome</keyword>